<keyword evidence="1" id="KW-0812">Transmembrane</keyword>
<accession>A0A9D5JWD7</accession>
<evidence type="ECO:0000313" key="4">
    <source>
        <dbReference type="Proteomes" id="UP000649604"/>
    </source>
</evidence>
<feature type="transmembrane region" description="Helical" evidence="1">
    <location>
        <begin position="472"/>
        <end position="495"/>
    </location>
</feature>
<evidence type="ECO:0000313" key="3">
    <source>
        <dbReference type="EMBL" id="MBD3325353.1"/>
    </source>
</evidence>
<feature type="transmembrane region" description="Helical" evidence="1">
    <location>
        <begin position="148"/>
        <end position="166"/>
    </location>
</feature>
<feature type="transmembrane region" description="Helical" evidence="1">
    <location>
        <begin position="399"/>
        <end position="414"/>
    </location>
</feature>
<name>A0A9D5JWD7_9BACT</name>
<dbReference type="AlphaFoldDB" id="A0A9D5JWD7"/>
<evidence type="ECO:0000259" key="2">
    <source>
        <dbReference type="Pfam" id="PF01970"/>
    </source>
</evidence>
<reference evidence="3" key="1">
    <citation type="submission" date="2019-11" db="EMBL/GenBank/DDBJ databases">
        <title>Microbial mats filling the niche in hypersaline microbial mats.</title>
        <authorList>
            <person name="Wong H.L."/>
            <person name="Macleod F.I."/>
            <person name="White R.A. III"/>
            <person name="Burns B.P."/>
        </authorList>
    </citation>
    <scope>NUCLEOTIDE SEQUENCE</scope>
    <source>
        <strain evidence="3">Rbin_158</strain>
    </source>
</reference>
<feature type="transmembrane region" description="Helical" evidence="1">
    <location>
        <begin position="20"/>
        <end position="49"/>
    </location>
</feature>
<gene>
    <name evidence="3" type="ORF">GF339_12255</name>
</gene>
<protein>
    <submittedName>
        <fullName evidence="3">Tricarboxylate transporter</fullName>
    </submittedName>
</protein>
<feature type="transmembrane region" description="Helical" evidence="1">
    <location>
        <begin position="363"/>
        <end position="387"/>
    </location>
</feature>
<keyword evidence="1" id="KW-1133">Transmembrane helix</keyword>
<evidence type="ECO:0000256" key="1">
    <source>
        <dbReference type="SAM" id="Phobius"/>
    </source>
</evidence>
<keyword evidence="1" id="KW-0472">Membrane</keyword>
<dbReference type="EMBL" id="WJJP01000398">
    <property type="protein sequence ID" value="MBD3325353.1"/>
    <property type="molecule type" value="Genomic_DNA"/>
</dbReference>
<feature type="transmembrane region" description="Helical" evidence="1">
    <location>
        <begin position="443"/>
        <end position="460"/>
    </location>
</feature>
<feature type="transmembrane region" description="Helical" evidence="1">
    <location>
        <begin position="61"/>
        <end position="82"/>
    </location>
</feature>
<dbReference type="Proteomes" id="UP000649604">
    <property type="component" value="Unassembled WGS sequence"/>
</dbReference>
<feature type="transmembrane region" description="Helical" evidence="1">
    <location>
        <begin position="113"/>
        <end position="136"/>
    </location>
</feature>
<dbReference type="PANTHER" id="PTHR35342">
    <property type="entry name" value="TRICARBOXYLIC TRANSPORT PROTEIN"/>
    <property type="match status" value="1"/>
</dbReference>
<dbReference type="PANTHER" id="PTHR35342:SF5">
    <property type="entry name" value="TRICARBOXYLIC TRANSPORT PROTEIN"/>
    <property type="match status" value="1"/>
</dbReference>
<proteinExistence type="predicted"/>
<feature type="transmembrane region" description="Helical" evidence="1">
    <location>
        <begin position="172"/>
        <end position="191"/>
    </location>
</feature>
<feature type="transmembrane region" description="Helical" evidence="1">
    <location>
        <begin position="267"/>
        <end position="289"/>
    </location>
</feature>
<feature type="transmembrane region" description="Helical" evidence="1">
    <location>
        <begin position="328"/>
        <end position="351"/>
    </location>
</feature>
<organism evidence="3 4">
    <name type="scientific">candidate division KSB3 bacterium</name>
    <dbReference type="NCBI Taxonomy" id="2044937"/>
    <lineage>
        <taxon>Bacteria</taxon>
        <taxon>candidate division KSB3</taxon>
    </lineage>
</organism>
<feature type="domain" description="DUF112" evidence="2">
    <location>
        <begin position="20"/>
        <end position="448"/>
    </location>
</feature>
<comment type="caution">
    <text evidence="3">The sequence shown here is derived from an EMBL/GenBank/DDBJ whole genome shotgun (WGS) entry which is preliminary data.</text>
</comment>
<dbReference type="Pfam" id="PF01970">
    <property type="entry name" value="TctA"/>
    <property type="match status" value="1"/>
</dbReference>
<sequence length="506" mass="54478">MFELSEILKGFATLLDLQLIMYLSIGFLVGVFFGAVPGLTSMLAITLLLPITYSMSMVPALVMCMGIYMAGIYSGSITATTINIPGAPSAMMTAIEGHAMMKRGQGAKALGHAAYASMIGGTIGALLLILISPLAVQLALKVRTPGKFSLIFFALVVIGLIDRKNWIKGAVATMLGLIISTIGMDVAKPVARFTFGSVKMLEGVELIPLIIGSFAISELFIQSEVSNADYREITNQAVGMKIRRRDFLPTRQELREIGIFRYLKSSIIGYFIGILPGAGGSMAGFVSYAEAKRSSKYPEKYGDGSIEGIACTEAANNAMCGGALVPMLSFGIPGDGTTAIILGVLMVYGLIPGPELLTKQIHLIAPMYAALLVAALILIPLSLMLFGPYYVKIVKINRLILYSSIALVSIMGAYSSTYSFFQMFLSLLIGTMMYALRKQSYPAVPFILAALLGPLCEGYLRRTLSISQGNPLVFLTQLDSLFFLVLTVVFAIFFLKGTKHLDEIRA</sequence>
<dbReference type="InterPro" id="IPR002823">
    <property type="entry name" value="DUF112_TM"/>
</dbReference>